<comment type="caution">
    <text evidence="1">The sequence shown here is derived from an EMBL/GenBank/DDBJ whole genome shotgun (WGS) entry which is preliminary data.</text>
</comment>
<protein>
    <recommendedName>
        <fullName evidence="2">Thioredoxin domain-containing protein</fullName>
    </recommendedName>
</protein>
<evidence type="ECO:0000313" key="1">
    <source>
        <dbReference type="EMBL" id="GAI25380.1"/>
    </source>
</evidence>
<accession>X1NF04</accession>
<organism evidence="1">
    <name type="scientific">marine sediment metagenome</name>
    <dbReference type="NCBI Taxonomy" id="412755"/>
    <lineage>
        <taxon>unclassified sequences</taxon>
        <taxon>metagenomes</taxon>
        <taxon>ecological metagenomes</taxon>
    </lineage>
</organism>
<dbReference type="EMBL" id="BARV01017621">
    <property type="protein sequence ID" value="GAI25380.1"/>
    <property type="molecule type" value="Genomic_DNA"/>
</dbReference>
<evidence type="ECO:0008006" key="2">
    <source>
        <dbReference type="Google" id="ProtNLM"/>
    </source>
</evidence>
<reference evidence="1" key="1">
    <citation type="journal article" date="2014" name="Front. Microbiol.">
        <title>High frequency of phylogenetically diverse reductive dehalogenase-homologous genes in deep subseafloor sedimentary metagenomes.</title>
        <authorList>
            <person name="Kawai M."/>
            <person name="Futagami T."/>
            <person name="Toyoda A."/>
            <person name="Takaki Y."/>
            <person name="Nishi S."/>
            <person name="Hori S."/>
            <person name="Arai W."/>
            <person name="Tsubouchi T."/>
            <person name="Morono Y."/>
            <person name="Uchiyama I."/>
            <person name="Ito T."/>
            <person name="Fujiyama A."/>
            <person name="Inagaki F."/>
            <person name="Takami H."/>
        </authorList>
    </citation>
    <scope>NUCLEOTIDE SEQUENCE</scope>
    <source>
        <strain evidence="1">Expedition CK06-06</strain>
    </source>
</reference>
<dbReference type="AlphaFoldDB" id="X1NF04"/>
<proteinExistence type="predicted"/>
<feature type="non-terminal residue" evidence="1">
    <location>
        <position position="1"/>
    </location>
</feature>
<name>X1NF04_9ZZZZ</name>
<sequence>AVVLLHEQDNANSDIYRIVPFIKNQVVIKSKATAYVCENYVCKQPVNKINDLDKMLSDISSVK</sequence>
<gene>
    <name evidence="1" type="ORF">S06H3_29980</name>
</gene>